<proteinExistence type="predicted"/>
<sequence>KIETLKQEKEEVDGKLAGLLTASKDLDNIIGSQRADKNKEGLGYSVVPPPPAQLYSSPNKDLSWTGLPEFKDNTVTVYSRPAPTVESSSDDLQNKNPSVTKIGASDSTILSKPA</sequence>
<evidence type="ECO:0000256" key="1">
    <source>
        <dbReference type="SAM" id="MobiDB-lite"/>
    </source>
</evidence>
<organism evidence="2">
    <name type="scientific">Tanacetum cinerariifolium</name>
    <name type="common">Dalmatian daisy</name>
    <name type="synonym">Chrysanthemum cinerariifolium</name>
    <dbReference type="NCBI Taxonomy" id="118510"/>
    <lineage>
        <taxon>Eukaryota</taxon>
        <taxon>Viridiplantae</taxon>
        <taxon>Streptophyta</taxon>
        <taxon>Embryophyta</taxon>
        <taxon>Tracheophyta</taxon>
        <taxon>Spermatophyta</taxon>
        <taxon>Magnoliopsida</taxon>
        <taxon>eudicotyledons</taxon>
        <taxon>Gunneridae</taxon>
        <taxon>Pentapetalae</taxon>
        <taxon>asterids</taxon>
        <taxon>campanulids</taxon>
        <taxon>Asterales</taxon>
        <taxon>Asteraceae</taxon>
        <taxon>Asteroideae</taxon>
        <taxon>Anthemideae</taxon>
        <taxon>Anthemidinae</taxon>
        <taxon>Tanacetum</taxon>
    </lineage>
</organism>
<feature type="compositionally biased region" description="Polar residues" evidence="1">
    <location>
        <begin position="85"/>
        <end position="114"/>
    </location>
</feature>
<feature type="region of interest" description="Disordered" evidence="1">
    <location>
        <begin position="79"/>
        <end position="114"/>
    </location>
</feature>
<dbReference type="AlphaFoldDB" id="A0A699WTP2"/>
<protein>
    <submittedName>
        <fullName evidence="2">Uncharacterized protein</fullName>
    </submittedName>
</protein>
<reference evidence="2" key="1">
    <citation type="journal article" date="2019" name="Sci. Rep.">
        <title>Draft genome of Tanacetum cinerariifolium, the natural source of mosquito coil.</title>
        <authorList>
            <person name="Yamashiro T."/>
            <person name="Shiraishi A."/>
            <person name="Satake H."/>
            <person name="Nakayama K."/>
        </authorList>
    </citation>
    <scope>NUCLEOTIDE SEQUENCE</scope>
</reference>
<name>A0A699WTP2_TANCI</name>
<feature type="non-terminal residue" evidence="2">
    <location>
        <position position="1"/>
    </location>
</feature>
<accession>A0A699WTP2</accession>
<comment type="caution">
    <text evidence="2">The sequence shown here is derived from an EMBL/GenBank/DDBJ whole genome shotgun (WGS) entry which is preliminary data.</text>
</comment>
<dbReference type="EMBL" id="BKCJ011765796">
    <property type="protein sequence ID" value="GFD51112.1"/>
    <property type="molecule type" value="Genomic_DNA"/>
</dbReference>
<evidence type="ECO:0000313" key="2">
    <source>
        <dbReference type="EMBL" id="GFD51112.1"/>
    </source>
</evidence>
<feature type="non-terminal residue" evidence="2">
    <location>
        <position position="114"/>
    </location>
</feature>
<feature type="region of interest" description="Disordered" evidence="1">
    <location>
        <begin position="31"/>
        <end position="51"/>
    </location>
</feature>
<gene>
    <name evidence="2" type="ORF">Tci_923081</name>
</gene>